<protein>
    <submittedName>
        <fullName evidence="1">Uncharacterized protein</fullName>
    </submittedName>
</protein>
<reference evidence="1 2" key="1">
    <citation type="journal article" date="2020" name="Syst. Appl. Microbiol.">
        <title>Arthrospiribacter ruber gen. nov., sp. nov., a novel bacterium isolated from Arthrospira cultures.</title>
        <authorList>
            <person name="Waleron M."/>
            <person name="Misztak A."/>
            <person name="Waleron M.M."/>
            <person name="Furmaniak M."/>
            <person name="Mrozik A."/>
            <person name="Waleron K."/>
        </authorList>
    </citation>
    <scope>NUCLEOTIDE SEQUENCE [LARGE SCALE GENOMIC DNA]</scope>
    <source>
        <strain evidence="1 2">DPMB0001</strain>
    </source>
</reference>
<sequence length="62" mass="6828">MLRDRLSSPQAPITIDRNIRHSDEGRVSHCLGDASTPQAPLSMTRNFVITLSEHSLNVKISG</sequence>
<proteinExistence type="predicted"/>
<organism evidence="1 2">
    <name type="scientific">Arthrospiribacter ruber</name>
    <dbReference type="NCBI Taxonomy" id="2487934"/>
    <lineage>
        <taxon>Bacteria</taxon>
        <taxon>Pseudomonadati</taxon>
        <taxon>Bacteroidota</taxon>
        <taxon>Cytophagia</taxon>
        <taxon>Cytophagales</taxon>
        <taxon>Cyclobacteriaceae</taxon>
        <taxon>Arthrospiribacter</taxon>
    </lineage>
</organism>
<dbReference type="Proteomes" id="UP000727490">
    <property type="component" value="Unassembled WGS sequence"/>
</dbReference>
<dbReference type="EMBL" id="RPHB01000003">
    <property type="protein sequence ID" value="MBW3467512.1"/>
    <property type="molecule type" value="Genomic_DNA"/>
</dbReference>
<dbReference type="RefSeq" id="WP_219287781.1">
    <property type="nucleotide sequence ID" value="NZ_RPHB01000003.1"/>
</dbReference>
<dbReference type="AlphaFoldDB" id="A0A951IWA7"/>
<gene>
    <name evidence="1" type="ORF">EGN73_06755</name>
</gene>
<comment type="caution">
    <text evidence="1">The sequence shown here is derived from an EMBL/GenBank/DDBJ whole genome shotgun (WGS) entry which is preliminary data.</text>
</comment>
<evidence type="ECO:0000313" key="2">
    <source>
        <dbReference type="Proteomes" id="UP000727490"/>
    </source>
</evidence>
<name>A0A951IWA7_9BACT</name>
<accession>A0A951IWA7</accession>
<evidence type="ECO:0000313" key="1">
    <source>
        <dbReference type="EMBL" id="MBW3467512.1"/>
    </source>
</evidence>
<keyword evidence="2" id="KW-1185">Reference proteome</keyword>